<dbReference type="Gene3D" id="3.30.565.10">
    <property type="entry name" value="Histidine kinase-like ATPase, C-terminal domain"/>
    <property type="match status" value="1"/>
</dbReference>
<dbReference type="InterPro" id="IPR003661">
    <property type="entry name" value="HisK_dim/P_dom"/>
</dbReference>
<dbReference type="GO" id="GO:0006355">
    <property type="term" value="P:regulation of DNA-templated transcription"/>
    <property type="evidence" value="ECO:0007669"/>
    <property type="project" value="InterPro"/>
</dbReference>
<dbReference type="PRINTS" id="PR00344">
    <property type="entry name" value="BCTRLSENSOR"/>
</dbReference>
<evidence type="ECO:0000256" key="2">
    <source>
        <dbReference type="ARBA" id="ARBA00012438"/>
    </source>
</evidence>
<proteinExistence type="predicted"/>
<keyword evidence="6" id="KW-0902">Two-component regulatory system</keyword>
<evidence type="ECO:0000256" key="6">
    <source>
        <dbReference type="ARBA" id="ARBA00023012"/>
    </source>
</evidence>
<dbReference type="SUPFAM" id="SSF47384">
    <property type="entry name" value="Homodimeric domain of signal transducing histidine kinase"/>
    <property type="match status" value="1"/>
</dbReference>
<keyword evidence="10" id="KW-1185">Reference proteome</keyword>
<reference evidence="9" key="1">
    <citation type="submission" date="2020-10" db="EMBL/GenBank/DDBJ databases">
        <title>Ca. Dormibacterota MAGs.</title>
        <authorList>
            <person name="Montgomery K."/>
        </authorList>
    </citation>
    <scope>NUCLEOTIDE SEQUENCE [LARGE SCALE GENOMIC DNA]</scope>
    <source>
        <strain evidence="9">SC8812_S17_10</strain>
    </source>
</reference>
<dbReference type="SUPFAM" id="SSF55781">
    <property type="entry name" value="GAF domain-like"/>
    <property type="match status" value="4"/>
</dbReference>
<dbReference type="EC" id="2.7.13.3" evidence="2"/>
<organism evidence="9 10">
    <name type="scientific">Candidatus Nephthysia bennettiae</name>
    <dbReference type="NCBI Taxonomy" id="3127016"/>
    <lineage>
        <taxon>Bacteria</taxon>
        <taxon>Bacillati</taxon>
        <taxon>Candidatus Dormiibacterota</taxon>
        <taxon>Candidatus Dormibacteria</taxon>
        <taxon>Candidatus Dormibacterales</taxon>
        <taxon>Candidatus Dormibacteraceae</taxon>
        <taxon>Candidatus Nephthysia</taxon>
    </lineage>
</organism>
<evidence type="ECO:0000256" key="4">
    <source>
        <dbReference type="ARBA" id="ARBA00022679"/>
    </source>
</evidence>
<dbReference type="Pfam" id="PF13185">
    <property type="entry name" value="GAF_2"/>
    <property type="match status" value="2"/>
</dbReference>
<dbReference type="SUPFAM" id="SSF55785">
    <property type="entry name" value="PYP-like sensor domain (PAS domain)"/>
    <property type="match status" value="1"/>
</dbReference>
<protein>
    <recommendedName>
        <fullName evidence="2">histidine kinase</fullName>
        <ecNumber evidence="2">2.7.13.3</ecNumber>
    </recommendedName>
</protein>
<dbReference type="SMART" id="SM00387">
    <property type="entry name" value="HATPase_c"/>
    <property type="match status" value="1"/>
</dbReference>
<evidence type="ECO:0000259" key="7">
    <source>
        <dbReference type="PROSITE" id="PS50109"/>
    </source>
</evidence>
<dbReference type="InterPro" id="IPR000014">
    <property type="entry name" value="PAS"/>
</dbReference>
<dbReference type="Pfam" id="PF00989">
    <property type="entry name" value="PAS"/>
    <property type="match status" value="1"/>
</dbReference>
<dbReference type="CDD" id="cd00082">
    <property type="entry name" value="HisKA"/>
    <property type="match status" value="1"/>
</dbReference>
<dbReference type="Gene3D" id="3.30.450.40">
    <property type="match status" value="4"/>
</dbReference>
<sequence length="1006" mass="109406">MLLDALRSCARPVDIVQVLYSGLRSVWEYDVVVLQILDQDDSYRLIAVDHGVLQDASRQALSESHFMDSFRSPRVKVMHPSPDAATHRGRGPGGGKKPRTVIWVPIQRGGKPIGAVLYQCDERREVTPEEIGFLESIHDQLGEILVAATLAYLVGSERFSTGDRTSVLSALASCVTEADVVQVLYASLRPLLGYDVVALQVLEREGWSHALAVDHGVLQDVRRGPLANTVFARNYESPATTVIHPDLPGMLAQTSRGPGVRKRPQTVIWVPILQRGQPLGSVTYQVDALREVSTEECAFLEELSSHLGAVVSAAYLNELTRNQAVRLTALNSIARSLASTHDEDGIVGALHSAIAPLLDCDLLELIVAEMPSADSVRILRADRKGLTDKSRLPGRRPSIAGGVLRTGQPRLRSKPVAGGEHSSAVWVPVREDNRVRAVLSIHSHRQAAYEQSTVAFLEQVADEVALALRNAWAYARVEAHGRRLEVVDAVGRRLASTLDRWSIMRAVREELAAHLEFDFFSVATIAHTPGGPVAEGYVFDGGEEQPVVAVPLAEAGPSREAYETGRPVLIGQSRWARAFAKEPAVAGLVYGDGAVLQPTRGGRRRRAAARSIVWVPIRHGEEIRALLSLQSYRPEMFDEWHVALLKDVAAHVSLALATAEQVEARDRQARMMEAILTHSPIGMVLEDDAGNVLYANAEVERIYGKESGAMIGRPTGHLLDEAGASPLSNPEAETNGALQYGLARKEMVIEVRRVPIRGAGRHRAGALSLHEDVTRQRSLLEAKDLMLRAIGHEVRSPAAAMRSTLAALLQWGPAIRSEQGQMLVQEAYEQSDRLLRLVESQLIIAKLETSGFETRPVPVALGRALEQVLRILHSRYGQRAAVVRCSLPVDLPEAHCEPAHLDQVLANLLGNALEYTQATQVLVTGARAGDWLEVTVQDNGGGLPVSLRDTLFAKAGLAGQNRARGGLGLGLYLCRLVVERSFGGRIWLSHTGPAGTAFKFTIPAAA</sequence>
<feature type="domain" description="Histidine kinase" evidence="7">
    <location>
        <begin position="789"/>
        <end position="1006"/>
    </location>
</feature>
<gene>
    <name evidence="9" type="ORF">JF922_04460</name>
</gene>
<name>A0A934K2M4_9BACT</name>
<dbReference type="SUPFAM" id="SSF55874">
    <property type="entry name" value="ATPase domain of HSP90 chaperone/DNA topoisomerase II/histidine kinase"/>
    <property type="match status" value="1"/>
</dbReference>
<dbReference type="PROSITE" id="PS50112">
    <property type="entry name" value="PAS"/>
    <property type="match status" value="1"/>
</dbReference>
<dbReference type="AlphaFoldDB" id="A0A934K2M4"/>
<dbReference type="SMART" id="SM00065">
    <property type="entry name" value="GAF"/>
    <property type="match status" value="4"/>
</dbReference>
<dbReference type="InterPro" id="IPR003018">
    <property type="entry name" value="GAF"/>
</dbReference>
<dbReference type="SMART" id="SM00388">
    <property type="entry name" value="HisKA"/>
    <property type="match status" value="1"/>
</dbReference>
<dbReference type="EMBL" id="JAEKNR010000054">
    <property type="protein sequence ID" value="MBJ7597325.1"/>
    <property type="molecule type" value="Genomic_DNA"/>
</dbReference>
<dbReference type="PANTHER" id="PTHR43047">
    <property type="entry name" value="TWO-COMPONENT HISTIDINE PROTEIN KINASE"/>
    <property type="match status" value="1"/>
</dbReference>
<dbReference type="InterPro" id="IPR004358">
    <property type="entry name" value="Sig_transdc_His_kin-like_C"/>
</dbReference>
<dbReference type="Pfam" id="PF02518">
    <property type="entry name" value="HATPase_c"/>
    <property type="match status" value="1"/>
</dbReference>
<evidence type="ECO:0000313" key="9">
    <source>
        <dbReference type="EMBL" id="MBJ7597325.1"/>
    </source>
</evidence>
<dbReference type="Gene3D" id="3.30.450.20">
    <property type="entry name" value="PAS domain"/>
    <property type="match status" value="1"/>
</dbReference>
<dbReference type="Pfam" id="PF00512">
    <property type="entry name" value="HisKA"/>
    <property type="match status" value="1"/>
</dbReference>
<dbReference type="GO" id="GO:0005886">
    <property type="term" value="C:plasma membrane"/>
    <property type="evidence" value="ECO:0007669"/>
    <property type="project" value="TreeGrafter"/>
</dbReference>
<keyword evidence="3" id="KW-0597">Phosphoprotein</keyword>
<evidence type="ECO:0000256" key="3">
    <source>
        <dbReference type="ARBA" id="ARBA00022553"/>
    </source>
</evidence>
<dbReference type="GO" id="GO:0009927">
    <property type="term" value="F:histidine phosphotransfer kinase activity"/>
    <property type="evidence" value="ECO:0007669"/>
    <property type="project" value="TreeGrafter"/>
</dbReference>
<feature type="domain" description="PAS" evidence="8">
    <location>
        <begin position="668"/>
        <end position="713"/>
    </location>
</feature>
<dbReference type="Proteomes" id="UP000612893">
    <property type="component" value="Unassembled WGS sequence"/>
</dbReference>
<keyword evidence="4" id="KW-0808">Transferase</keyword>
<dbReference type="InterPro" id="IPR035965">
    <property type="entry name" value="PAS-like_dom_sf"/>
</dbReference>
<dbReference type="CDD" id="cd00075">
    <property type="entry name" value="HATPase"/>
    <property type="match status" value="1"/>
</dbReference>
<evidence type="ECO:0000256" key="5">
    <source>
        <dbReference type="ARBA" id="ARBA00022777"/>
    </source>
</evidence>
<evidence type="ECO:0000313" key="10">
    <source>
        <dbReference type="Proteomes" id="UP000612893"/>
    </source>
</evidence>
<dbReference type="PROSITE" id="PS50109">
    <property type="entry name" value="HIS_KIN"/>
    <property type="match status" value="1"/>
</dbReference>
<comment type="catalytic activity">
    <reaction evidence="1">
        <text>ATP + protein L-histidine = ADP + protein N-phospho-L-histidine.</text>
        <dbReference type="EC" id="2.7.13.3"/>
    </reaction>
</comment>
<dbReference type="Gene3D" id="1.10.287.130">
    <property type="match status" value="1"/>
</dbReference>
<comment type="caution">
    <text evidence="9">The sequence shown here is derived from an EMBL/GenBank/DDBJ whole genome shotgun (WGS) entry which is preliminary data.</text>
</comment>
<accession>A0A934K2M4</accession>
<evidence type="ECO:0000256" key="1">
    <source>
        <dbReference type="ARBA" id="ARBA00000085"/>
    </source>
</evidence>
<dbReference type="InterPro" id="IPR005467">
    <property type="entry name" value="His_kinase_dom"/>
</dbReference>
<dbReference type="PANTHER" id="PTHR43047:SF65">
    <property type="entry name" value="CHEY-HOMOLOGOUS RECEIVER DOMAIN AND PAS DOMAIN-CONTAINING PROTEIN"/>
    <property type="match status" value="1"/>
</dbReference>
<dbReference type="GO" id="GO:0000155">
    <property type="term" value="F:phosphorelay sensor kinase activity"/>
    <property type="evidence" value="ECO:0007669"/>
    <property type="project" value="InterPro"/>
</dbReference>
<dbReference type="InterPro" id="IPR036890">
    <property type="entry name" value="HATPase_C_sf"/>
</dbReference>
<dbReference type="InterPro" id="IPR013767">
    <property type="entry name" value="PAS_fold"/>
</dbReference>
<dbReference type="InterPro" id="IPR036097">
    <property type="entry name" value="HisK_dim/P_sf"/>
</dbReference>
<evidence type="ECO:0000259" key="8">
    <source>
        <dbReference type="PROSITE" id="PS50112"/>
    </source>
</evidence>
<dbReference type="InterPro" id="IPR029016">
    <property type="entry name" value="GAF-like_dom_sf"/>
</dbReference>
<dbReference type="InterPro" id="IPR003594">
    <property type="entry name" value="HATPase_dom"/>
</dbReference>
<keyword evidence="5" id="KW-0418">Kinase</keyword>
<dbReference type="RefSeq" id="WP_338199461.1">
    <property type="nucleotide sequence ID" value="NZ_JAEKNR010000054.1"/>
</dbReference>